<dbReference type="PANTHER" id="PTHR33116">
    <property type="entry name" value="REVERSE TRANSCRIPTASE ZINC-BINDING DOMAIN-CONTAINING PROTEIN-RELATED-RELATED"/>
    <property type="match status" value="1"/>
</dbReference>
<feature type="region of interest" description="Disordered" evidence="2">
    <location>
        <begin position="221"/>
        <end position="257"/>
    </location>
</feature>
<dbReference type="InterPro" id="IPR043502">
    <property type="entry name" value="DNA/RNA_pol_sf"/>
</dbReference>
<dbReference type="Proteomes" id="UP001172457">
    <property type="component" value="Chromosome 8"/>
</dbReference>
<dbReference type="PROSITE" id="PS50878">
    <property type="entry name" value="RT_POL"/>
    <property type="match status" value="1"/>
</dbReference>
<dbReference type="InterPro" id="IPR001878">
    <property type="entry name" value="Znf_CCHC"/>
</dbReference>
<dbReference type="Pfam" id="PF14111">
    <property type="entry name" value="DUF4283"/>
    <property type="match status" value="1"/>
</dbReference>
<feature type="region of interest" description="Disordered" evidence="2">
    <location>
        <begin position="981"/>
        <end position="1005"/>
    </location>
</feature>
<evidence type="ECO:0008006" key="7">
    <source>
        <dbReference type="Google" id="ProtNLM"/>
    </source>
</evidence>
<comment type="caution">
    <text evidence="5">The sequence shown here is derived from an EMBL/GenBank/DDBJ whole genome shotgun (WGS) entry which is preliminary data.</text>
</comment>
<dbReference type="Pfam" id="PF00078">
    <property type="entry name" value="RVT_1"/>
    <property type="match status" value="1"/>
</dbReference>
<evidence type="ECO:0000259" key="3">
    <source>
        <dbReference type="PROSITE" id="PS50158"/>
    </source>
</evidence>
<dbReference type="SUPFAM" id="SSF56672">
    <property type="entry name" value="DNA/RNA polymerases"/>
    <property type="match status" value="1"/>
</dbReference>
<dbReference type="Pfam" id="PF14223">
    <property type="entry name" value="Retrotran_gag_2"/>
    <property type="match status" value="1"/>
</dbReference>
<dbReference type="SUPFAM" id="SSF56219">
    <property type="entry name" value="DNase I-like"/>
    <property type="match status" value="1"/>
</dbReference>
<feature type="domain" description="Reverse transcriptase" evidence="4">
    <location>
        <begin position="1482"/>
        <end position="1762"/>
    </location>
</feature>
<evidence type="ECO:0000313" key="6">
    <source>
        <dbReference type="Proteomes" id="UP001172457"/>
    </source>
</evidence>
<dbReference type="InterPro" id="IPR036875">
    <property type="entry name" value="Znf_CCHC_sf"/>
</dbReference>
<keyword evidence="6" id="KW-1185">Reference proteome</keyword>
<dbReference type="CDD" id="cd01650">
    <property type="entry name" value="RT_nLTR_like"/>
    <property type="match status" value="1"/>
</dbReference>
<dbReference type="SMART" id="SM00343">
    <property type="entry name" value="ZnF_C2HC"/>
    <property type="match status" value="2"/>
</dbReference>
<dbReference type="GO" id="GO:0003676">
    <property type="term" value="F:nucleic acid binding"/>
    <property type="evidence" value="ECO:0007669"/>
    <property type="project" value="InterPro"/>
</dbReference>
<reference evidence="5" key="1">
    <citation type="submission" date="2023-03" db="EMBL/GenBank/DDBJ databases">
        <title>Chromosome-scale reference genome and RAD-based genetic map of yellow starthistle (Centaurea solstitialis) reveal putative structural variation and QTLs associated with invader traits.</title>
        <authorList>
            <person name="Reatini B."/>
            <person name="Cang F.A."/>
            <person name="Jiang Q."/>
            <person name="Mckibben M.T.W."/>
            <person name="Barker M.S."/>
            <person name="Rieseberg L.H."/>
            <person name="Dlugosch K.M."/>
        </authorList>
    </citation>
    <scope>NUCLEOTIDE SEQUENCE</scope>
    <source>
        <strain evidence="5">CAN-66</strain>
        <tissue evidence="5">Leaf</tissue>
    </source>
</reference>
<evidence type="ECO:0000313" key="5">
    <source>
        <dbReference type="EMBL" id="KAJ9538795.1"/>
    </source>
</evidence>
<protein>
    <recommendedName>
        <fullName evidence="7">CCHC-type domain-containing protein</fullName>
    </recommendedName>
</protein>
<keyword evidence="1" id="KW-0862">Zinc</keyword>
<dbReference type="EMBL" id="JARYMX010000008">
    <property type="protein sequence ID" value="KAJ9538795.1"/>
    <property type="molecule type" value="Genomic_DNA"/>
</dbReference>
<evidence type="ECO:0000256" key="2">
    <source>
        <dbReference type="SAM" id="MobiDB-lite"/>
    </source>
</evidence>
<organism evidence="5 6">
    <name type="scientific">Centaurea solstitialis</name>
    <name type="common">yellow star-thistle</name>
    <dbReference type="NCBI Taxonomy" id="347529"/>
    <lineage>
        <taxon>Eukaryota</taxon>
        <taxon>Viridiplantae</taxon>
        <taxon>Streptophyta</taxon>
        <taxon>Embryophyta</taxon>
        <taxon>Tracheophyta</taxon>
        <taxon>Spermatophyta</taxon>
        <taxon>Magnoliopsida</taxon>
        <taxon>eudicotyledons</taxon>
        <taxon>Gunneridae</taxon>
        <taxon>Pentapetalae</taxon>
        <taxon>asterids</taxon>
        <taxon>campanulids</taxon>
        <taxon>Asterales</taxon>
        <taxon>Asteraceae</taxon>
        <taxon>Carduoideae</taxon>
        <taxon>Cardueae</taxon>
        <taxon>Centaureinae</taxon>
        <taxon>Centaurea</taxon>
    </lineage>
</organism>
<dbReference type="PROSITE" id="PS50158">
    <property type="entry name" value="ZF_CCHC"/>
    <property type="match status" value="1"/>
</dbReference>
<dbReference type="Gene3D" id="3.60.10.10">
    <property type="entry name" value="Endonuclease/exonuclease/phosphatase"/>
    <property type="match status" value="1"/>
</dbReference>
<gene>
    <name evidence="5" type="ORF">OSB04_031528</name>
</gene>
<evidence type="ECO:0000259" key="4">
    <source>
        <dbReference type="PROSITE" id="PS50878"/>
    </source>
</evidence>
<dbReference type="InterPro" id="IPR025558">
    <property type="entry name" value="DUF4283"/>
</dbReference>
<feature type="region of interest" description="Disordered" evidence="2">
    <location>
        <begin position="1041"/>
        <end position="1071"/>
    </location>
</feature>
<dbReference type="PANTHER" id="PTHR33116:SF76">
    <property type="entry name" value="DUF4283 DOMAIN-CONTAINING PROTEIN"/>
    <property type="match status" value="1"/>
</dbReference>
<keyword evidence="1" id="KW-0863">Zinc-finger</keyword>
<keyword evidence="1" id="KW-0479">Metal-binding</keyword>
<feature type="domain" description="CCHC-type" evidence="3">
    <location>
        <begin position="265"/>
        <end position="281"/>
    </location>
</feature>
<dbReference type="GO" id="GO:0008270">
    <property type="term" value="F:zinc ion binding"/>
    <property type="evidence" value="ECO:0007669"/>
    <property type="project" value="UniProtKB-KW"/>
</dbReference>
<dbReference type="InterPro" id="IPR036691">
    <property type="entry name" value="Endo/exonu/phosph_ase_sf"/>
</dbReference>
<dbReference type="SUPFAM" id="SSF57756">
    <property type="entry name" value="Retrovirus zinc finger-like domains"/>
    <property type="match status" value="1"/>
</dbReference>
<sequence>MASTVTSTNNLSLRSILEKDKLTGPNFLDWERNLMIVLRHERKWYVLEEPLGEAPPANAPAAARNAHKKHSDDLLDVACLMLATMSPDLQAGLINTNAYDMIRQLRDMFQTQARTERYDATKAFNECKMVRGTSVSDHVMKMKRHLDHLERLGHPVPLQLATDTILNSLSEDYRPFVVNYNMNNMEKTIAELHSMLKIAELNMGNKNKTKDVLMVKDGGVKKKNGQASTSKGKGPVQAIQSAPKKGKGKGKGKKVKPNKARTENRCFICNEIGHWRQNCPKRHEAGRNHSSTQQLRKVAVFHIQELEVSPGSYDQLLNNSYKCCRLKVAQIFDRVANIGRDPRLRLLLGNSHRVAIKGVTRFSGSRGVKGSLTRETFAGRSLVDLFSSNQFEQEIVVTEPPQKLISVVTEPLQEVAPVVAELPQEVFPVVPEPPQPLSEEGKVSVVPMTKILDYMKPIPGFPSDFAFVVLLSAVLGFWSDLCRFAVGSIRVLFFLLFCSPWSPFAALSPSLDQCTSLQSEFELCFSHRFRSRGLQFDSDYAVESGFFVLVWFACCPIELVGSLGYSLLYGRFVWFRVCMVSPNSCGMTSEQVSKYATSEVAVEDTHGGDGSRKSVFQRLSLDPRLRFDQNNAEKSFADVVGVNAGKDMQLEFFLLEDKTKKLVKIPLDLAKRASCAFKATICGYFLGPRLQFEVVKRFAKTHWGKYGFIDVMLNAHGFFFFKFETEGGASQVADLGSVMLNGVPFFVMPWDPTKGLVKPQHSSCPLWVKIHNIPLVAFNREGISRIASALGVPKLMDACTTTMCDKAWGRPGFAKVLIDVWAVGELKRELEIIIPSLSGNEEHKVVLKVEYLWEPVQCSHCLVFGHKLASCAKAVAVGLHKSKGKESQIDDDGFQKVTKNKWIPKSVRSTNGASTSHTGIDTDSSILEGTLEPEKSSDVEPSCVDVNTLGRVEEVEIIGSTLIDHTVVEEAAVETSMVDVSTGVKDNSGSGGKENSMKGNSPSAPPVIEKVVNAMASKPLKSCLKTSNRFVALKTDDMVRPSKNQKGLSLSSPRVEESNTKKGGSASSLPKAKQAEVRELIKEHGVSVCAVVESRVLDVNIGTVCSSVFPNWSWMSNVAYADTGARLIVAWDSRCLDLVLLEAHAQYLHCQVHLKSTQSLFYATFVYGANTAIERRQLWSGLRKAKVLLGSHPWTLLGDFNVMLFPHDGYGGSSRRSVDMEEFFLCLEDTEVMDIQYSGVQYTWCQKPSGGEGLNRKLDRIMSNVEFTSMFMEVAVHFLPRGISDHSPGILSFGIGNRKFSKGFRFENFVTENQNFMNVVDMVWKTPVYGSFMHKVLCRLKLLKKPLRQLRSSYGDVSKRVKKLKVELDEKQGRRFIDSVCDRNGSVVMGDAVATTFLDHFQEILGTSDDLVVPVIPLGLFSAKLQLTEALDIIRPITDKEIRDSIFAIGNDKAPGSDGFTSKFFKSAWGIVGRDVTIAVHNFFYSGRLLKELNHTMISLIPKVPNPSRVGDYRPISCCTVLYKCISKLISDRMKGYLDGLISRNQSAFIPGRRISDNILMAHQLVSGYHKHSGPPRCAFKIDIRKAYDMVNWEYIIIMLQGFGFHPVFVKWIKEMLSTTSFSIGINGDSVGFFKGERGLRQGDPISPYLFTIVMEGFTMAMKQCIAQASSSFRFHDGCDQLDITHLSFADDLFVFTRGDLQSVEVLKRALELFGGWSGLEPSLEKSQVFFANVTPDIQHAILHTLPFAPGTFPIRYLGVHLSPVRLKVADFSGLVTKIKLRIHNWKSKSLSFAGSRQLIISVLQSLQLFWMGVFLFPSGVVHEIEGLFRSFLWAQGESVQGKCRLAWEMVCRPIECGGLGIRRLNEWNRALLAKHV</sequence>
<evidence type="ECO:0000256" key="1">
    <source>
        <dbReference type="PROSITE-ProRule" id="PRU00047"/>
    </source>
</evidence>
<dbReference type="InterPro" id="IPR000477">
    <property type="entry name" value="RT_dom"/>
</dbReference>
<accession>A0AA38SMB8</accession>
<feature type="compositionally biased region" description="Basic residues" evidence="2">
    <location>
        <begin position="244"/>
        <end position="257"/>
    </location>
</feature>
<proteinExistence type="predicted"/>
<name>A0AA38SMB8_9ASTR</name>
<feature type="compositionally biased region" description="Polar residues" evidence="2">
    <location>
        <begin position="1042"/>
        <end position="1052"/>
    </location>
</feature>
<dbReference type="Gene3D" id="4.10.60.10">
    <property type="entry name" value="Zinc finger, CCHC-type"/>
    <property type="match status" value="1"/>
</dbReference>